<comment type="catalytic activity">
    <reaction evidence="7 8 13">
        <text>(S)-4-amino-5-oxopentanoate + tRNA(Glu) + NADP(+) = L-glutamyl-tRNA(Glu) + NADPH + H(+)</text>
        <dbReference type="Rhea" id="RHEA:12344"/>
        <dbReference type="Rhea" id="RHEA-COMP:9663"/>
        <dbReference type="Rhea" id="RHEA-COMP:9680"/>
        <dbReference type="ChEBI" id="CHEBI:15378"/>
        <dbReference type="ChEBI" id="CHEBI:57501"/>
        <dbReference type="ChEBI" id="CHEBI:57783"/>
        <dbReference type="ChEBI" id="CHEBI:58349"/>
        <dbReference type="ChEBI" id="CHEBI:78442"/>
        <dbReference type="ChEBI" id="CHEBI:78520"/>
        <dbReference type="EC" id="1.2.1.70"/>
    </reaction>
</comment>
<evidence type="ECO:0000256" key="12">
    <source>
        <dbReference type="PIRSR" id="PIRSR000445-4"/>
    </source>
</evidence>
<feature type="active site" description="Nucleophile" evidence="8 9">
    <location>
        <position position="55"/>
    </location>
</feature>
<gene>
    <name evidence="8" type="primary">hemA</name>
    <name evidence="18" type="ORF">DW084_06640</name>
</gene>
<dbReference type="InterPro" id="IPR015895">
    <property type="entry name" value="4pyrrol_synth_GluRdtase_N"/>
</dbReference>
<evidence type="ECO:0000259" key="17">
    <source>
        <dbReference type="Pfam" id="PF05201"/>
    </source>
</evidence>
<proteinExistence type="inferred from homology"/>
<evidence type="ECO:0000256" key="11">
    <source>
        <dbReference type="PIRSR" id="PIRSR000445-3"/>
    </source>
</evidence>
<sequence length="461" mass="52272">MGGAAVYIINIGLSYKKTPIKLREKLVINDQKLTEMNQRLNREKSIFENVIISTCNRTEVYAIADQLHTGRYYLKRFFSDVFALELAELEPYLVVREEREAVQHAFAVICGLDSMVIGETQILGQFKKSFLNAQTAGTTGTMFDHLFMEMIRFAKAVHTKYRINDQSASLSNVALQQAKETLGPLENKKLFVLGAGEMAELVIKNAKNFLVTDITIFNRTPQRAERLRNIANCPLTIHPLADFFIHLNEAEIIVSALGIETPFITKKRLADNLSNRKSSLFLADLGVPRTIDLHCKSLPLVILRDVDDLYHQIEHNQNLRKELAQQIAKEINEATDAFYRWQTQLGIVPVIKKIRQKTLLAEETAMASLANKMPDLSDKERKIIRKHMKSIVNQALRTPIKEIKEIAVQEDAQEQIEFVKRLFGLADGGNNHDENNQSRDKSKQTGAHSNKTGPYSDPTTV</sequence>
<evidence type="ECO:0000256" key="14">
    <source>
        <dbReference type="SAM" id="MobiDB-lite"/>
    </source>
</evidence>
<evidence type="ECO:0000256" key="2">
    <source>
        <dbReference type="ARBA" id="ARBA00005916"/>
    </source>
</evidence>
<evidence type="ECO:0000256" key="3">
    <source>
        <dbReference type="ARBA" id="ARBA00012970"/>
    </source>
</evidence>
<feature type="binding site" evidence="8 11">
    <location>
        <begin position="194"/>
        <end position="199"/>
    </location>
    <ligand>
        <name>NADP(+)</name>
        <dbReference type="ChEBI" id="CHEBI:58349"/>
    </ligand>
</feature>
<feature type="domain" description="Quinate/shikimate 5-dehydrogenase/glutamyl-tRNA reductase" evidence="16">
    <location>
        <begin position="177"/>
        <end position="311"/>
    </location>
</feature>
<dbReference type="SUPFAM" id="SSF69742">
    <property type="entry name" value="Glutamyl tRNA-reductase catalytic, N-terminal domain"/>
    <property type="match status" value="1"/>
</dbReference>
<dbReference type="EMBL" id="QRMZ01000007">
    <property type="protein sequence ID" value="RHK06848.1"/>
    <property type="molecule type" value="Genomic_DNA"/>
</dbReference>
<evidence type="ECO:0000256" key="1">
    <source>
        <dbReference type="ARBA" id="ARBA00005059"/>
    </source>
</evidence>
<keyword evidence="6 8" id="KW-0627">Porphyrin biosynthesis</keyword>
<dbReference type="PIRSF" id="PIRSF000445">
    <property type="entry name" value="4pyrrol_synth_GluRdtase"/>
    <property type="match status" value="1"/>
</dbReference>
<evidence type="ECO:0000256" key="6">
    <source>
        <dbReference type="ARBA" id="ARBA00023244"/>
    </source>
</evidence>
<dbReference type="InterPro" id="IPR018214">
    <property type="entry name" value="GluRdtase_CS"/>
</dbReference>
<comment type="miscellaneous">
    <text evidence="8">During catalysis, the active site Cys acts as a nucleophile attacking the alpha-carbonyl group of tRNA-bound glutamate with the formation of a thioester intermediate between enzyme and glutamate, and the concomitant release of tRNA(Glu). The thioester intermediate is finally reduced by direct hydride transfer from NADPH, to form the product GSA.</text>
</comment>
<dbReference type="GO" id="GO:0008883">
    <property type="term" value="F:glutamyl-tRNA reductase activity"/>
    <property type="evidence" value="ECO:0007669"/>
    <property type="project" value="UniProtKB-UniRule"/>
</dbReference>
<feature type="compositionally biased region" description="Basic and acidic residues" evidence="14">
    <location>
        <begin position="430"/>
        <end position="443"/>
    </location>
</feature>
<dbReference type="PROSITE" id="PS00747">
    <property type="entry name" value="GLUTR"/>
    <property type="match status" value="1"/>
</dbReference>
<comment type="subunit">
    <text evidence="8">Homodimer.</text>
</comment>
<dbReference type="Pfam" id="PF00745">
    <property type="entry name" value="GlutR_dimer"/>
    <property type="match status" value="1"/>
</dbReference>
<feature type="domain" description="Tetrapyrrole biosynthesis glutamyl-tRNA reductase dimerisation" evidence="15">
    <location>
        <begin position="329"/>
        <end position="425"/>
    </location>
</feature>
<dbReference type="InterPro" id="IPR036291">
    <property type="entry name" value="NAD(P)-bd_dom_sf"/>
</dbReference>
<feature type="compositionally biased region" description="Polar residues" evidence="14">
    <location>
        <begin position="444"/>
        <end position="461"/>
    </location>
</feature>
<dbReference type="GO" id="GO:0050661">
    <property type="term" value="F:NADP binding"/>
    <property type="evidence" value="ECO:0007669"/>
    <property type="project" value="InterPro"/>
</dbReference>
<dbReference type="InterPro" id="IPR036343">
    <property type="entry name" value="GluRdtase_N_sf"/>
</dbReference>
<dbReference type="GO" id="GO:0019353">
    <property type="term" value="P:protoporphyrinogen IX biosynthetic process from glutamate"/>
    <property type="evidence" value="ECO:0007669"/>
    <property type="project" value="TreeGrafter"/>
</dbReference>
<dbReference type="Gene3D" id="3.40.50.720">
    <property type="entry name" value="NAD(P)-binding Rossmann-like Domain"/>
    <property type="match status" value="1"/>
</dbReference>
<evidence type="ECO:0000256" key="10">
    <source>
        <dbReference type="PIRSR" id="PIRSR000445-2"/>
    </source>
</evidence>
<feature type="site" description="Important for activity" evidence="8 12">
    <location>
        <position position="104"/>
    </location>
</feature>
<dbReference type="HAMAP" id="MF_00087">
    <property type="entry name" value="Glu_tRNA_reductase"/>
    <property type="match status" value="1"/>
</dbReference>
<evidence type="ECO:0000313" key="19">
    <source>
        <dbReference type="Proteomes" id="UP000286288"/>
    </source>
</evidence>
<dbReference type="InterPro" id="IPR000343">
    <property type="entry name" value="4pyrrol_synth_GluRdtase"/>
</dbReference>
<accession>A0A415EU66</accession>
<dbReference type="Pfam" id="PF05201">
    <property type="entry name" value="GlutR_N"/>
    <property type="match status" value="1"/>
</dbReference>
<organism evidence="18 19">
    <name type="scientific">Enterococcus casseliflavus</name>
    <name type="common">Enterococcus flavescens</name>
    <dbReference type="NCBI Taxonomy" id="37734"/>
    <lineage>
        <taxon>Bacteria</taxon>
        <taxon>Bacillati</taxon>
        <taxon>Bacillota</taxon>
        <taxon>Bacilli</taxon>
        <taxon>Lactobacillales</taxon>
        <taxon>Enterococcaceae</taxon>
        <taxon>Enterococcus</taxon>
    </lineage>
</organism>
<feature type="binding site" evidence="8 10">
    <location>
        <begin position="54"/>
        <end position="57"/>
    </location>
    <ligand>
        <name>substrate</name>
    </ligand>
</feature>
<dbReference type="InterPro" id="IPR015896">
    <property type="entry name" value="4pyrrol_synth_GluRdtase_dimer"/>
</dbReference>
<evidence type="ECO:0000256" key="5">
    <source>
        <dbReference type="ARBA" id="ARBA00023002"/>
    </source>
</evidence>
<dbReference type="EC" id="1.2.1.70" evidence="3 8"/>
<dbReference type="Gene3D" id="3.30.460.30">
    <property type="entry name" value="Glutamyl-tRNA reductase, N-terminal domain"/>
    <property type="match status" value="1"/>
</dbReference>
<dbReference type="Proteomes" id="UP000286288">
    <property type="component" value="Unassembled WGS sequence"/>
</dbReference>
<evidence type="ECO:0000313" key="18">
    <source>
        <dbReference type="EMBL" id="RHK06848.1"/>
    </source>
</evidence>
<dbReference type="InterPro" id="IPR006151">
    <property type="entry name" value="Shikm_DH/Glu-tRNA_Rdtase"/>
</dbReference>
<comment type="function">
    <text evidence="8">Catalyzes the NADPH-dependent reduction of glutamyl-tRNA(Glu) to glutamate 1-semialdehyde (GSA).</text>
</comment>
<keyword evidence="4 8" id="KW-0521">NADP</keyword>
<reference evidence="18 19" key="1">
    <citation type="submission" date="2018-08" db="EMBL/GenBank/DDBJ databases">
        <title>A genome reference for cultivated species of the human gut microbiota.</title>
        <authorList>
            <person name="Zou Y."/>
            <person name="Xue W."/>
            <person name="Luo G."/>
        </authorList>
    </citation>
    <scope>NUCLEOTIDE SEQUENCE [LARGE SCALE GENOMIC DNA]</scope>
    <source>
        <strain evidence="18 19">AF48-16</strain>
    </source>
</reference>
<evidence type="ECO:0000256" key="8">
    <source>
        <dbReference type="HAMAP-Rule" id="MF_00087"/>
    </source>
</evidence>
<feature type="binding site" evidence="8 10">
    <location>
        <position position="125"/>
    </location>
    <ligand>
        <name>substrate</name>
    </ligand>
</feature>
<evidence type="ECO:0000259" key="15">
    <source>
        <dbReference type="Pfam" id="PF00745"/>
    </source>
</evidence>
<feature type="region of interest" description="Disordered" evidence="14">
    <location>
        <begin position="427"/>
        <end position="461"/>
    </location>
</feature>
<dbReference type="PANTHER" id="PTHR43013">
    <property type="entry name" value="GLUTAMYL-TRNA REDUCTASE"/>
    <property type="match status" value="1"/>
</dbReference>
<comment type="similarity">
    <text evidence="2 8 13">Belongs to the glutamyl-tRNA reductase family.</text>
</comment>
<dbReference type="AlphaFoldDB" id="A0A415EU66"/>
<feature type="binding site" evidence="8 10">
    <location>
        <position position="114"/>
    </location>
    <ligand>
        <name>substrate</name>
    </ligand>
</feature>
<protein>
    <recommendedName>
        <fullName evidence="3 8">Glutamyl-tRNA reductase</fullName>
        <shortName evidence="8">GluTR</shortName>
        <ecNumber evidence="3 8">1.2.1.70</ecNumber>
    </recommendedName>
</protein>
<dbReference type="UniPathway" id="UPA00251">
    <property type="reaction ID" value="UER00316"/>
</dbReference>
<dbReference type="SUPFAM" id="SSF69075">
    <property type="entry name" value="Glutamyl tRNA-reductase dimerization domain"/>
    <property type="match status" value="1"/>
</dbReference>
<feature type="domain" description="Glutamyl-tRNA reductase N-terminal" evidence="17">
    <location>
        <begin position="11"/>
        <end position="160"/>
    </location>
</feature>
<feature type="binding site" evidence="8 10">
    <location>
        <begin position="119"/>
        <end position="121"/>
    </location>
    <ligand>
        <name>substrate</name>
    </ligand>
</feature>
<comment type="domain">
    <text evidence="8">Possesses an unusual extended V-shaped dimeric structure with each monomer consisting of three distinct domains arranged along a curved 'spinal' alpha-helix. The N-terminal catalytic domain specifically recognizes the glutamate moiety of the substrate. The second domain is the NADPH-binding domain, and the third C-terminal domain is responsible for dimerization.</text>
</comment>
<comment type="pathway">
    <text evidence="1 8 13">Porphyrin-containing compound metabolism; protoporphyrin-IX biosynthesis; 5-aminolevulinate from L-glutamyl-tRNA(Glu): step 1/2.</text>
</comment>
<comment type="caution">
    <text evidence="18">The sequence shown here is derived from an EMBL/GenBank/DDBJ whole genome shotgun (WGS) entry which is preliminary data.</text>
</comment>
<keyword evidence="5 8" id="KW-0560">Oxidoreductase</keyword>
<dbReference type="Pfam" id="PF01488">
    <property type="entry name" value="Shikimate_DH"/>
    <property type="match status" value="1"/>
</dbReference>
<dbReference type="CDD" id="cd05213">
    <property type="entry name" value="NAD_bind_Glutamyl_tRNA_reduct"/>
    <property type="match status" value="1"/>
</dbReference>
<evidence type="ECO:0000256" key="4">
    <source>
        <dbReference type="ARBA" id="ARBA00022857"/>
    </source>
</evidence>
<evidence type="ECO:0000256" key="9">
    <source>
        <dbReference type="PIRSR" id="PIRSR000445-1"/>
    </source>
</evidence>
<dbReference type="PANTHER" id="PTHR43013:SF1">
    <property type="entry name" value="GLUTAMYL-TRNA REDUCTASE"/>
    <property type="match status" value="1"/>
</dbReference>
<evidence type="ECO:0000256" key="13">
    <source>
        <dbReference type="RuleBase" id="RU000584"/>
    </source>
</evidence>
<evidence type="ECO:0000256" key="7">
    <source>
        <dbReference type="ARBA" id="ARBA00047464"/>
    </source>
</evidence>
<name>A0A415EU66_ENTCA</name>
<dbReference type="InterPro" id="IPR036453">
    <property type="entry name" value="GluRdtase_dimer_dom_sf"/>
</dbReference>
<dbReference type="SUPFAM" id="SSF51735">
    <property type="entry name" value="NAD(P)-binding Rossmann-fold domains"/>
    <property type="match status" value="1"/>
</dbReference>
<evidence type="ECO:0000259" key="16">
    <source>
        <dbReference type="Pfam" id="PF01488"/>
    </source>
</evidence>
<dbReference type="FunFam" id="3.30.460.30:FF:000001">
    <property type="entry name" value="Glutamyl-tRNA reductase"/>
    <property type="match status" value="1"/>
</dbReference>
<dbReference type="NCBIfam" id="TIGR01035">
    <property type="entry name" value="hemA"/>
    <property type="match status" value="1"/>
</dbReference>